<evidence type="ECO:0000256" key="1">
    <source>
        <dbReference type="SAM" id="Phobius"/>
    </source>
</evidence>
<feature type="transmembrane region" description="Helical" evidence="1">
    <location>
        <begin position="21"/>
        <end position="45"/>
    </location>
</feature>
<proteinExistence type="predicted"/>
<sequence>MAGLAVVLGYAYVNRRSRIALAMASIVVVITAAQVVLGLSLYGLLPLVMSHSALEISHRFTAYILFAAGIAVSIAAVILRRRSSQA</sequence>
<feature type="transmembrane region" description="Helical" evidence="1">
    <location>
        <begin position="60"/>
        <end position="79"/>
    </location>
</feature>
<evidence type="ECO:0000313" key="2">
    <source>
        <dbReference type="EMBL" id="HHM44241.1"/>
    </source>
</evidence>
<accession>A0A7J3VSR5</accession>
<comment type="caution">
    <text evidence="2">The sequence shown here is derived from an EMBL/GenBank/DDBJ whole genome shotgun (WGS) entry which is preliminary data.</text>
</comment>
<keyword evidence="1" id="KW-0812">Transmembrane</keyword>
<gene>
    <name evidence="2" type="ORF">ENM31_02950</name>
</gene>
<keyword evidence="1" id="KW-1133">Transmembrane helix</keyword>
<organism evidence="2">
    <name type="scientific">Caldiarchaeum subterraneum</name>
    <dbReference type="NCBI Taxonomy" id="311458"/>
    <lineage>
        <taxon>Archaea</taxon>
        <taxon>Nitrososphaerota</taxon>
        <taxon>Candidatus Caldarchaeales</taxon>
        <taxon>Candidatus Caldarchaeaceae</taxon>
        <taxon>Candidatus Caldarchaeum</taxon>
    </lineage>
</organism>
<keyword evidence="1" id="KW-0472">Membrane</keyword>
<reference evidence="2" key="1">
    <citation type="journal article" date="2020" name="mSystems">
        <title>Genome- and Community-Level Interaction Insights into Carbon Utilization and Element Cycling Functions of Hydrothermarchaeota in Hydrothermal Sediment.</title>
        <authorList>
            <person name="Zhou Z."/>
            <person name="Liu Y."/>
            <person name="Xu W."/>
            <person name="Pan J."/>
            <person name="Luo Z.H."/>
            <person name="Li M."/>
        </authorList>
    </citation>
    <scope>NUCLEOTIDE SEQUENCE [LARGE SCALE GENOMIC DNA]</scope>
    <source>
        <strain evidence="2">SpSt-1074</strain>
    </source>
</reference>
<name>A0A7J3VSR5_CALS0</name>
<dbReference type="EMBL" id="DRXH01000100">
    <property type="protein sequence ID" value="HHM44241.1"/>
    <property type="molecule type" value="Genomic_DNA"/>
</dbReference>
<dbReference type="AlphaFoldDB" id="A0A7J3VSR5"/>
<protein>
    <submittedName>
        <fullName evidence="2">Uncharacterized protein</fullName>
    </submittedName>
</protein>